<gene>
    <name evidence="4" type="ORF">R5R35_000768</name>
</gene>
<evidence type="ECO:0000259" key="2">
    <source>
        <dbReference type="Pfam" id="PF13842"/>
    </source>
</evidence>
<sequence length="593" mass="68574">MTSRHFCTEAEIQEIVTKCDSDNELFDFSDSDASDSNDSDSDDSSPDIRSTAQPSTSSDKIQLSRDPTCETFDSSTNQESSSEDEMSAKRAKGEFYWTTNDFHPFIHPHDETSGRKRTEGNETTILSFFMLFFTEELMKYIADETNKFFEYTMENTPESMHSRISKWKETNFQELYCFIAVCLLMARVKKLKISEYWSKDILLNTPVFSDLISRDRFLILLRMLHFSDNSMNTGGDSLFKIRTIIDKIRAAFGNALQPSQKLCIDESLLLFKGRLSFKQYIPSKRSRFGIKTFVLCDCQTGFVLDFIVYTGATTDIELHNLGKSGDIVATLLKPYLGRGHTLYVDNWYASPDLFLWLHEHATNACGTVRRNRRNMPKLEKKLKRGEMQSMSSDTMLGMKWCDKREVWMLTTCNTAEMIETNKVNRMTGEKIRNPQCVVDYNTSMGAVDRSDMILSSIQSVRKSVKWYKKFFFHILDLCVLNSHALHKLETGQNIPMAKFQLSLIRELIKKFSTERRKAGRGRRSEDENVLRFTGRHFPNLIPGDQSKKKSPRRRCVVCAKQNKRRETKYECKACNVALCAAPCFEIFHTKKKY</sequence>
<dbReference type="Proteomes" id="UP001378592">
    <property type="component" value="Unassembled WGS sequence"/>
</dbReference>
<evidence type="ECO:0000313" key="4">
    <source>
        <dbReference type="EMBL" id="KAK7788744.1"/>
    </source>
</evidence>
<feature type="domain" description="PiggyBac transposable element-derived protein 4 C-terminal zinc-finger" evidence="2">
    <location>
        <begin position="547"/>
        <end position="588"/>
    </location>
</feature>
<dbReference type="AlphaFoldDB" id="A0AAN9V3R4"/>
<feature type="compositionally biased region" description="Polar residues" evidence="1">
    <location>
        <begin position="51"/>
        <end position="61"/>
    </location>
</feature>
<dbReference type="Pfam" id="PF13843">
    <property type="entry name" value="DDE_Tnp_1_7"/>
    <property type="match status" value="1"/>
</dbReference>
<comment type="caution">
    <text evidence="4">The sequence shown here is derived from an EMBL/GenBank/DDBJ whole genome shotgun (WGS) entry which is preliminary data.</text>
</comment>
<dbReference type="Pfam" id="PF13842">
    <property type="entry name" value="zf-Tnp_2"/>
    <property type="match status" value="1"/>
</dbReference>
<accession>A0AAN9V3R4</accession>
<organism evidence="4 5">
    <name type="scientific">Gryllus longicercus</name>
    <dbReference type="NCBI Taxonomy" id="2509291"/>
    <lineage>
        <taxon>Eukaryota</taxon>
        <taxon>Metazoa</taxon>
        <taxon>Ecdysozoa</taxon>
        <taxon>Arthropoda</taxon>
        <taxon>Hexapoda</taxon>
        <taxon>Insecta</taxon>
        <taxon>Pterygota</taxon>
        <taxon>Neoptera</taxon>
        <taxon>Polyneoptera</taxon>
        <taxon>Orthoptera</taxon>
        <taxon>Ensifera</taxon>
        <taxon>Gryllidea</taxon>
        <taxon>Grylloidea</taxon>
        <taxon>Gryllidae</taxon>
        <taxon>Gryllinae</taxon>
        <taxon>Gryllus</taxon>
    </lineage>
</organism>
<feature type="domain" description="PiggyBac transposable element-derived protein" evidence="3">
    <location>
        <begin position="127"/>
        <end position="483"/>
    </location>
</feature>
<dbReference type="PANTHER" id="PTHR46599:SF3">
    <property type="entry name" value="PIGGYBAC TRANSPOSABLE ELEMENT-DERIVED PROTEIN 4"/>
    <property type="match status" value="1"/>
</dbReference>
<proteinExistence type="predicted"/>
<feature type="compositionally biased region" description="Polar residues" evidence="1">
    <location>
        <begin position="71"/>
        <end position="80"/>
    </location>
</feature>
<dbReference type="InterPro" id="IPR032718">
    <property type="entry name" value="PGBD4_Znf_C"/>
</dbReference>
<evidence type="ECO:0000313" key="5">
    <source>
        <dbReference type="Proteomes" id="UP001378592"/>
    </source>
</evidence>
<evidence type="ECO:0008006" key="6">
    <source>
        <dbReference type="Google" id="ProtNLM"/>
    </source>
</evidence>
<keyword evidence="5" id="KW-1185">Reference proteome</keyword>
<feature type="region of interest" description="Disordered" evidence="1">
    <location>
        <begin position="20"/>
        <end position="88"/>
    </location>
</feature>
<evidence type="ECO:0000259" key="3">
    <source>
        <dbReference type="Pfam" id="PF13843"/>
    </source>
</evidence>
<feature type="compositionally biased region" description="Acidic residues" evidence="1">
    <location>
        <begin position="22"/>
        <end position="45"/>
    </location>
</feature>
<dbReference type="EMBL" id="JAZDUA010000945">
    <property type="protein sequence ID" value="KAK7788744.1"/>
    <property type="molecule type" value="Genomic_DNA"/>
</dbReference>
<reference evidence="4 5" key="1">
    <citation type="submission" date="2024-03" db="EMBL/GenBank/DDBJ databases">
        <title>The genome assembly and annotation of the cricket Gryllus longicercus Weissman &amp; Gray.</title>
        <authorList>
            <person name="Szrajer S."/>
            <person name="Gray D."/>
            <person name="Ylla G."/>
        </authorList>
    </citation>
    <scope>NUCLEOTIDE SEQUENCE [LARGE SCALE GENOMIC DNA]</scope>
    <source>
        <strain evidence="4">DAG 2021-001</strain>
        <tissue evidence="4">Whole body minus gut</tissue>
    </source>
</reference>
<dbReference type="InterPro" id="IPR029526">
    <property type="entry name" value="PGBD"/>
</dbReference>
<protein>
    <recommendedName>
        <fullName evidence="6">Transposase</fullName>
    </recommendedName>
</protein>
<name>A0AAN9V3R4_9ORTH</name>
<evidence type="ECO:0000256" key="1">
    <source>
        <dbReference type="SAM" id="MobiDB-lite"/>
    </source>
</evidence>
<dbReference type="PANTHER" id="PTHR46599">
    <property type="entry name" value="PIGGYBAC TRANSPOSABLE ELEMENT-DERIVED PROTEIN 4"/>
    <property type="match status" value="1"/>
</dbReference>